<dbReference type="PROSITE" id="PS50110">
    <property type="entry name" value="RESPONSE_REGULATORY"/>
    <property type="match status" value="1"/>
</dbReference>
<name>A0A4Q9DFD4_9BACL</name>
<gene>
    <name evidence="7" type="ORF">EYB31_33135</name>
</gene>
<dbReference type="Gene3D" id="1.10.10.60">
    <property type="entry name" value="Homeodomain-like"/>
    <property type="match status" value="2"/>
</dbReference>
<dbReference type="GO" id="GO:0003700">
    <property type="term" value="F:DNA-binding transcription factor activity"/>
    <property type="evidence" value="ECO:0007669"/>
    <property type="project" value="InterPro"/>
</dbReference>
<keyword evidence="4" id="KW-0597">Phosphoprotein</keyword>
<keyword evidence="3" id="KW-0804">Transcription</keyword>
<dbReference type="SMART" id="SM00342">
    <property type="entry name" value="HTH_ARAC"/>
    <property type="match status" value="1"/>
</dbReference>
<feature type="modified residue" description="4-aspartylphosphate" evidence="4">
    <location>
        <position position="58"/>
    </location>
</feature>
<dbReference type="PROSITE" id="PS01124">
    <property type="entry name" value="HTH_ARAC_FAMILY_2"/>
    <property type="match status" value="1"/>
</dbReference>
<feature type="domain" description="Response regulatory" evidence="6">
    <location>
        <begin position="7"/>
        <end position="123"/>
    </location>
</feature>
<dbReference type="RefSeq" id="WP_131017874.1">
    <property type="nucleotide sequence ID" value="NZ_SIRE01000031.1"/>
</dbReference>
<dbReference type="InterPro" id="IPR018060">
    <property type="entry name" value="HTH_AraC"/>
</dbReference>
<dbReference type="SMART" id="SM00448">
    <property type="entry name" value="REC"/>
    <property type="match status" value="1"/>
</dbReference>
<evidence type="ECO:0000259" key="6">
    <source>
        <dbReference type="PROSITE" id="PS50110"/>
    </source>
</evidence>
<dbReference type="GO" id="GO:0000160">
    <property type="term" value="P:phosphorelay signal transduction system"/>
    <property type="evidence" value="ECO:0007669"/>
    <property type="project" value="InterPro"/>
</dbReference>
<dbReference type="InterPro" id="IPR018062">
    <property type="entry name" value="HTH_AraC-typ_CS"/>
</dbReference>
<dbReference type="SUPFAM" id="SSF52172">
    <property type="entry name" value="CheY-like"/>
    <property type="match status" value="1"/>
</dbReference>
<keyword evidence="2" id="KW-0238">DNA-binding</keyword>
<evidence type="ECO:0000259" key="5">
    <source>
        <dbReference type="PROSITE" id="PS01124"/>
    </source>
</evidence>
<dbReference type="OrthoDB" id="2575283at2"/>
<evidence type="ECO:0000256" key="1">
    <source>
        <dbReference type="ARBA" id="ARBA00023015"/>
    </source>
</evidence>
<dbReference type="PANTHER" id="PTHR43280:SF28">
    <property type="entry name" value="HTH-TYPE TRANSCRIPTIONAL ACTIVATOR RHAS"/>
    <property type="match status" value="1"/>
</dbReference>
<dbReference type="Gene3D" id="3.40.50.2300">
    <property type="match status" value="1"/>
</dbReference>
<comment type="caution">
    <text evidence="7">The sequence shown here is derived from an EMBL/GenBank/DDBJ whole genome shotgun (WGS) entry which is preliminary data.</text>
</comment>
<keyword evidence="1" id="KW-0805">Transcription regulation</keyword>
<feature type="domain" description="HTH araC/xylS-type" evidence="5">
    <location>
        <begin position="430"/>
        <end position="528"/>
    </location>
</feature>
<dbReference type="InterPro" id="IPR001789">
    <property type="entry name" value="Sig_transdc_resp-reg_receiver"/>
</dbReference>
<evidence type="ECO:0000256" key="2">
    <source>
        <dbReference type="ARBA" id="ARBA00023125"/>
    </source>
</evidence>
<reference evidence="7 8" key="1">
    <citation type="submission" date="2019-02" db="EMBL/GenBank/DDBJ databases">
        <title>Paenibacillus sp. nov., isolated from surface-sterilized tissue of Thalictrum simplex L.</title>
        <authorList>
            <person name="Tuo L."/>
        </authorList>
    </citation>
    <scope>NUCLEOTIDE SEQUENCE [LARGE SCALE GENOMIC DNA]</scope>
    <source>
        <strain evidence="7 8">N2SHLJ1</strain>
    </source>
</reference>
<proteinExistence type="predicted"/>
<sequence>MFQEPITVLIVDDEIPIREQMRTYPWESWGAVLIGEAEDGEDALQFCRDYRPDLVITDITMPVLDGMELLRALNRDYPQTKAMLLTCHSDFHFAKEGIQLGATDYLVKVSFTEAELEQSIRRAREHIRRHKIYAYGSEEQQKWELAGQLNKLLQQQDRDDEQLLALLAAGYAEGSQLPGNGAGVPLLPGRFCCVHLDAKPAEKPFADREIQRLLAEYAQMHPGMRFLAVQTGEYALHFVVEKAAESADPYAEQYVRSMESLLDYLRKSLEQKAPYLCGQVRLSAWISPVCETPQAYVTALEMLRGGLKPSFYWQHSLWHGALWLLKPLGQAEEQQLDEWLAGGEKMGAQAFLQGEFMEALSRWHYEPTELKLHLAGAVSRWLRRARITPPRGLTESLLQAPTLQEWIETAAGAAASGTVKPPAAQRAEVLRTRKMVEEKLSEAITLQSIAKEVGLTPHYLGKLFRDEVGEPFQEYVTRLRIEKSIELLRTTNDKIYEVASRVGITSYRYFSLMFRQYTGQTPTEFKRG</sequence>
<dbReference type="CDD" id="cd17536">
    <property type="entry name" value="REC_YesN-like"/>
    <property type="match status" value="1"/>
</dbReference>
<keyword evidence="8" id="KW-1185">Reference proteome</keyword>
<dbReference type="Pfam" id="PF00072">
    <property type="entry name" value="Response_reg"/>
    <property type="match status" value="1"/>
</dbReference>
<dbReference type="InterPro" id="IPR011006">
    <property type="entry name" value="CheY-like_superfamily"/>
</dbReference>
<dbReference type="PROSITE" id="PS00041">
    <property type="entry name" value="HTH_ARAC_FAMILY_1"/>
    <property type="match status" value="1"/>
</dbReference>
<evidence type="ECO:0000256" key="4">
    <source>
        <dbReference type="PROSITE-ProRule" id="PRU00169"/>
    </source>
</evidence>
<dbReference type="Proteomes" id="UP000293142">
    <property type="component" value="Unassembled WGS sequence"/>
</dbReference>
<evidence type="ECO:0000313" key="7">
    <source>
        <dbReference type="EMBL" id="TBL70566.1"/>
    </source>
</evidence>
<accession>A0A4Q9DFD4</accession>
<dbReference type="PANTHER" id="PTHR43280">
    <property type="entry name" value="ARAC-FAMILY TRANSCRIPTIONAL REGULATOR"/>
    <property type="match status" value="1"/>
</dbReference>
<protein>
    <submittedName>
        <fullName evidence="7">Response regulator</fullName>
    </submittedName>
</protein>
<dbReference type="EMBL" id="SIRE01000031">
    <property type="protein sequence ID" value="TBL70566.1"/>
    <property type="molecule type" value="Genomic_DNA"/>
</dbReference>
<dbReference type="Pfam" id="PF12833">
    <property type="entry name" value="HTH_18"/>
    <property type="match status" value="1"/>
</dbReference>
<dbReference type="GO" id="GO:0043565">
    <property type="term" value="F:sequence-specific DNA binding"/>
    <property type="evidence" value="ECO:0007669"/>
    <property type="project" value="InterPro"/>
</dbReference>
<dbReference type="AlphaFoldDB" id="A0A4Q9DFD4"/>
<organism evidence="7 8">
    <name type="scientific">Paenibacillus thalictri</name>
    <dbReference type="NCBI Taxonomy" id="2527873"/>
    <lineage>
        <taxon>Bacteria</taxon>
        <taxon>Bacillati</taxon>
        <taxon>Bacillota</taxon>
        <taxon>Bacilli</taxon>
        <taxon>Bacillales</taxon>
        <taxon>Paenibacillaceae</taxon>
        <taxon>Paenibacillus</taxon>
    </lineage>
</organism>
<evidence type="ECO:0000313" key="8">
    <source>
        <dbReference type="Proteomes" id="UP000293142"/>
    </source>
</evidence>
<dbReference type="SUPFAM" id="SSF46689">
    <property type="entry name" value="Homeodomain-like"/>
    <property type="match status" value="2"/>
</dbReference>
<dbReference type="InterPro" id="IPR009057">
    <property type="entry name" value="Homeodomain-like_sf"/>
</dbReference>
<evidence type="ECO:0000256" key="3">
    <source>
        <dbReference type="ARBA" id="ARBA00023163"/>
    </source>
</evidence>